<dbReference type="EMBL" id="LFJN01000030">
    <property type="protein sequence ID" value="KPI36527.1"/>
    <property type="molecule type" value="Genomic_DNA"/>
</dbReference>
<feature type="compositionally biased region" description="Polar residues" evidence="1">
    <location>
        <begin position="213"/>
        <end position="249"/>
    </location>
</feature>
<feature type="region of interest" description="Disordered" evidence="1">
    <location>
        <begin position="208"/>
        <end position="249"/>
    </location>
</feature>
<protein>
    <recommendedName>
        <fullName evidence="6">Mid2 domain-containing protein</fullName>
    </recommendedName>
</protein>
<organism evidence="4 5">
    <name type="scientific">Cyphellophora attinorum</name>
    <dbReference type="NCBI Taxonomy" id="1664694"/>
    <lineage>
        <taxon>Eukaryota</taxon>
        <taxon>Fungi</taxon>
        <taxon>Dikarya</taxon>
        <taxon>Ascomycota</taxon>
        <taxon>Pezizomycotina</taxon>
        <taxon>Eurotiomycetes</taxon>
        <taxon>Chaetothyriomycetidae</taxon>
        <taxon>Chaetothyriales</taxon>
        <taxon>Cyphellophoraceae</taxon>
        <taxon>Cyphellophora</taxon>
    </lineage>
</organism>
<dbReference type="OrthoDB" id="5425782at2759"/>
<evidence type="ECO:0000256" key="1">
    <source>
        <dbReference type="SAM" id="MobiDB-lite"/>
    </source>
</evidence>
<proteinExistence type="predicted"/>
<evidence type="ECO:0000313" key="4">
    <source>
        <dbReference type="EMBL" id="KPI36527.1"/>
    </source>
</evidence>
<feature type="signal peptide" evidence="3">
    <location>
        <begin position="1"/>
        <end position="22"/>
    </location>
</feature>
<dbReference type="STRING" id="1664694.A0A0N1HJD3"/>
<evidence type="ECO:0000256" key="3">
    <source>
        <dbReference type="SAM" id="SignalP"/>
    </source>
</evidence>
<feature type="compositionally biased region" description="Low complexity" evidence="1">
    <location>
        <begin position="44"/>
        <end position="111"/>
    </location>
</feature>
<dbReference type="GeneID" id="28736423"/>
<evidence type="ECO:0000256" key="2">
    <source>
        <dbReference type="SAM" id="Phobius"/>
    </source>
</evidence>
<feature type="compositionally biased region" description="Low complexity" evidence="1">
    <location>
        <begin position="134"/>
        <end position="143"/>
    </location>
</feature>
<feature type="chain" id="PRO_5005873344" description="Mid2 domain-containing protein" evidence="3">
    <location>
        <begin position="23"/>
        <end position="249"/>
    </location>
</feature>
<dbReference type="VEuPathDB" id="FungiDB:AB675_4406"/>
<comment type="caution">
    <text evidence="4">The sequence shown here is derived from an EMBL/GenBank/DDBJ whole genome shotgun (WGS) entry which is preliminary data.</text>
</comment>
<sequence>MKYFQYIAVTALSSLLVSTVVADPLDDAIALFRRQSVNLSTGVTSDTDTTPSTTPSATPTSSPSATPTSSPTDDVISTTTEISTSTRPQSTTASEESQTSAAESSSTPASTRVPTSVTSEIAVTFTTITNGVTSVGTKTSSTVIPTSTDVDSSSLASNNSSGGGGLSDTAKKTIGGVVGGVGGALLLAGLGYTAWRIWGKNRNLHDGDAYDPNQAQEKLSGSTDNTATPFSRTLDQYHQPGPVNQASNF</sequence>
<keyword evidence="2" id="KW-0472">Membrane</keyword>
<evidence type="ECO:0008006" key="6">
    <source>
        <dbReference type="Google" id="ProtNLM"/>
    </source>
</evidence>
<keyword evidence="3" id="KW-0732">Signal</keyword>
<keyword evidence="2" id="KW-0812">Transmembrane</keyword>
<keyword evidence="5" id="KW-1185">Reference proteome</keyword>
<accession>A0A0N1HJD3</accession>
<dbReference type="RefSeq" id="XP_017996490.1">
    <property type="nucleotide sequence ID" value="XM_018144543.1"/>
</dbReference>
<reference evidence="4 5" key="1">
    <citation type="submission" date="2015-06" db="EMBL/GenBank/DDBJ databases">
        <title>Draft genome of the ant-associated black yeast Phialophora attae CBS 131958.</title>
        <authorList>
            <person name="Moreno L.F."/>
            <person name="Stielow B.J."/>
            <person name="de Hoog S."/>
            <person name="Vicente V.A."/>
            <person name="Weiss V.A."/>
            <person name="de Vries M."/>
            <person name="Cruz L.M."/>
            <person name="Souza E.M."/>
        </authorList>
    </citation>
    <scope>NUCLEOTIDE SEQUENCE [LARGE SCALE GENOMIC DNA]</scope>
    <source>
        <strain evidence="4 5">CBS 131958</strain>
    </source>
</reference>
<dbReference type="Proteomes" id="UP000038010">
    <property type="component" value="Unassembled WGS sequence"/>
</dbReference>
<feature type="region of interest" description="Disordered" evidence="1">
    <location>
        <begin position="41"/>
        <end position="116"/>
    </location>
</feature>
<dbReference type="AlphaFoldDB" id="A0A0N1HJD3"/>
<gene>
    <name evidence="4" type="ORF">AB675_4406</name>
</gene>
<feature type="transmembrane region" description="Helical" evidence="2">
    <location>
        <begin position="174"/>
        <end position="195"/>
    </location>
</feature>
<evidence type="ECO:0000313" key="5">
    <source>
        <dbReference type="Proteomes" id="UP000038010"/>
    </source>
</evidence>
<feature type="region of interest" description="Disordered" evidence="1">
    <location>
        <begin position="134"/>
        <end position="168"/>
    </location>
</feature>
<keyword evidence="2" id="KW-1133">Transmembrane helix</keyword>
<name>A0A0N1HJD3_9EURO</name>